<dbReference type="PhylomeDB" id="A0A0G4G7S4"/>
<dbReference type="GO" id="GO:0070681">
    <property type="term" value="P:glutaminyl-tRNAGln biosynthesis via transamidation"/>
    <property type="evidence" value="ECO:0007669"/>
    <property type="project" value="UniProtKB-UniRule"/>
</dbReference>
<dbReference type="EC" id="6.3.5.7" evidence="7"/>
<dbReference type="Pfam" id="PF01425">
    <property type="entry name" value="Amidase"/>
    <property type="match status" value="1"/>
</dbReference>
<keyword evidence="7" id="KW-0496">Mitochondrion</keyword>
<protein>
    <recommendedName>
        <fullName evidence="7">Glutamyl-tRNA(Gln) amidotransferase subunit A, mitochondrial</fullName>
        <shortName evidence="7">Glu-AdT subunit A</shortName>
        <ecNumber evidence="7">6.3.5.7</ecNumber>
    </recommendedName>
</protein>
<feature type="region of interest" description="Disordered" evidence="8">
    <location>
        <begin position="573"/>
        <end position="595"/>
    </location>
</feature>
<dbReference type="HAMAP" id="MF_00120">
    <property type="entry name" value="GatA"/>
    <property type="match status" value="1"/>
</dbReference>
<feature type="domain" description="Amidase" evidence="9">
    <location>
        <begin position="96"/>
        <end position="552"/>
    </location>
</feature>
<comment type="subcellular location">
    <subcellularLocation>
        <location evidence="7">Mitochondrion</location>
    </subcellularLocation>
</comment>
<feature type="region of interest" description="Disordered" evidence="8">
    <location>
        <begin position="201"/>
        <end position="231"/>
    </location>
</feature>
<name>A0A0G4G7S4_9ALVE</name>
<dbReference type="Gene3D" id="3.90.1300.10">
    <property type="entry name" value="Amidase signature (AS) domain"/>
    <property type="match status" value="1"/>
</dbReference>
<dbReference type="PROSITE" id="PS00571">
    <property type="entry name" value="AMIDASES"/>
    <property type="match status" value="1"/>
</dbReference>
<dbReference type="SUPFAM" id="SSF75304">
    <property type="entry name" value="Amidase signature (AS) enzymes"/>
    <property type="match status" value="1"/>
</dbReference>
<evidence type="ECO:0000256" key="7">
    <source>
        <dbReference type="HAMAP-Rule" id="MF_03150"/>
    </source>
</evidence>
<dbReference type="InterPro" id="IPR036928">
    <property type="entry name" value="AS_sf"/>
</dbReference>
<gene>
    <name evidence="10" type="ORF">Cvel_20649</name>
</gene>
<evidence type="ECO:0000256" key="1">
    <source>
        <dbReference type="ARBA" id="ARBA00008069"/>
    </source>
</evidence>
<dbReference type="AlphaFoldDB" id="A0A0G4G7S4"/>
<dbReference type="EMBL" id="CDMZ01000963">
    <property type="protein sequence ID" value="CEM24708.1"/>
    <property type="molecule type" value="Genomic_DNA"/>
</dbReference>
<feature type="active site" description="Acyl-ester intermediate" evidence="7">
    <location>
        <position position="250"/>
    </location>
</feature>
<proteinExistence type="inferred from homology"/>
<dbReference type="InterPro" id="IPR000120">
    <property type="entry name" value="Amidase"/>
</dbReference>
<comment type="subunit">
    <text evidence="7">Subunit of the heterotrimeric GatCAB amidotransferase (AdT) complex, composed of A, B and C subunits.</text>
</comment>
<dbReference type="GO" id="GO:0030956">
    <property type="term" value="C:glutamyl-tRNA(Gln) amidotransferase complex"/>
    <property type="evidence" value="ECO:0007669"/>
    <property type="project" value="UniProtKB-UniRule"/>
</dbReference>
<dbReference type="InterPro" id="IPR004412">
    <property type="entry name" value="GatA"/>
</dbReference>
<comment type="similarity">
    <text evidence="1 7">Belongs to the amidase family. GatA subfamily.</text>
</comment>
<evidence type="ECO:0000256" key="5">
    <source>
        <dbReference type="ARBA" id="ARBA00022917"/>
    </source>
</evidence>
<dbReference type="InterPro" id="IPR023631">
    <property type="entry name" value="Amidase_dom"/>
</dbReference>
<dbReference type="GO" id="GO:0050567">
    <property type="term" value="F:glutaminyl-tRNA synthase (glutamine-hydrolyzing) activity"/>
    <property type="evidence" value="ECO:0007669"/>
    <property type="project" value="UniProtKB-UniRule"/>
</dbReference>
<feature type="compositionally biased region" description="Basic and acidic residues" evidence="8">
    <location>
        <begin position="580"/>
        <end position="590"/>
    </location>
</feature>
<comment type="catalytic activity">
    <reaction evidence="6 7">
        <text>L-glutamyl-tRNA(Gln) + L-glutamine + ATP + H2O = L-glutaminyl-tRNA(Gln) + L-glutamate + ADP + phosphate + H(+)</text>
        <dbReference type="Rhea" id="RHEA:17521"/>
        <dbReference type="Rhea" id="RHEA-COMP:9681"/>
        <dbReference type="Rhea" id="RHEA-COMP:9684"/>
        <dbReference type="ChEBI" id="CHEBI:15377"/>
        <dbReference type="ChEBI" id="CHEBI:15378"/>
        <dbReference type="ChEBI" id="CHEBI:29985"/>
        <dbReference type="ChEBI" id="CHEBI:30616"/>
        <dbReference type="ChEBI" id="CHEBI:43474"/>
        <dbReference type="ChEBI" id="CHEBI:58359"/>
        <dbReference type="ChEBI" id="CHEBI:78520"/>
        <dbReference type="ChEBI" id="CHEBI:78521"/>
        <dbReference type="ChEBI" id="CHEBI:456216"/>
        <dbReference type="EC" id="6.3.5.7"/>
    </reaction>
</comment>
<dbReference type="PANTHER" id="PTHR11895">
    <property type="entry name" value="TRANSAMIDASE"/>
    <property type="match status" value="1"/>
</dbReference>
<keyword evidence="3 7" id="KW-0547">Nucleotide-binding</keyword>
<dbReference type="InterPro" id="IPR020556">
    <property type="entry name" value="Amidase_CS"/>
</dbReference>
<evidence type="ECO:0000256" key="2">
    <source>
        <dbReference type="ARBA" id="ARBA00022598"/>
    </source>
</evidence>
<evidence type="ECO:0000313" key="10">
    <source>
        <dbReference type="EMBL" id="CEM24708.1"/>
    </source>
</evidence>
<evidence type="ECO:0000256" key="8">
    <source>
        <dbReference type="SAM" id="MobiDB-lite"/>
    </source>
</evidence>
<dbReference type="PANTHER" id="PTHR11895:SF7">
    <property type="entry name" value="GLUTAMYL-TRNA(GLN) AMIDOTRANSFERASE SUBUNIT A, MITOCHONDRIAL"/>
    <property type="match status" value="1"/>
</dbReference>
<accession>A0A0G4G7S4</accession>
<comment type="function">
    <text evidence="7">Allows the formation of correctly charged Gln-tRNA(Gln) through the transamidation of misacylated Glu-tRNA(Gln) in the mitochondria. The reaction takes place in the presence of glutamine and ATP through an activated gamma-phospho-Glu-tRNA(Gln).</text>
</comment>
<dbReference type="VEuPathDB" id="CryptoDB:Cvel_20649"/>
<organism evidence="10">
    <name type="scientific">Chromera velia CCMP2878</name>
    <dbReference type="NCBI Taxonomy" id="1169474"/>
    <lineage>
        <taxon>Eukaryota</taxon>
        <taxon>Sar</taxon>
        <taxon>Alveolata</taxon>
        <taxon>Colpodellida</taxon>
        <taxon>Chromeraceae</taxon>
        <taxon>Chromera</taxon>
    </lineage>
</organism>
<feature type="active site" description="Charge relay system" evidence="7">
    <location>
        <position position="226"/>
    </location>
</feature>
<feature type="active site" description="Charge relay system" evidence="7">
    <location>
        <position position="151"/>
    </location>
</feature>
<dbReference type="GO" id="GO:0005524">
    <property type="term" value="F:ATP binding"/>
    <property type="evidence" value="ECO:0007669"/>
    <property type="project" value="UniProtKB-KW"/>
</dbReference>
<reference evidence="10" key="1">
    <citation type="submission" date="2014-11" db="EMBL/GenBank/DDBJ databases">
        <authorList>
            <person name="Otto D Thomas"/>
            <person name="Naeem Raeece"/>
        </authorList>
    </citation>
    <scope>NUCLEOTIDE SEQUENCE</scope>
</reference>
<keyword evidence="5 7" id="KW-0648">Protein biosynthesis</keyword>
<keyword evidence="2 7" id="KW-0436">Ligase</keyword>
<evidence type="ECO:0000256" key="6">
    <source>
        <dbReference type="ARBA" id="ARBA00047407"/>
    </source>
</evidence>
<evidence type="ECO:0000256" key="4">
    <source>
        <dbReference type="ARBA" id="ARBA00022840"/>
    </source>
</evidence>
<evidence type="ECO:0000259" key="9">
    <source>
        <dbReference type="Pfam" id="PF01425"/>
    </source>
</evidence>
<dbReference type="GO" id="GO:0005739">
    <property type="term" value="C:mitochondrion"/>
    <property type="evidence" value="ECO:0007669"/>
    <property type="project" value="UniProtKB-SubCell"/>
</dbReference>
<feature type="region of interest" description="Disordered" evidence="8">
    <location>
        <begin position="52"/>
        <end position="73"/>
    </location>
</feature>
<sequence>MEQRHGGLARGGLSELRFTVFALWSLVLLLLSALPGRGFRLTVPTIRSKEASRLQNSASEGLPSPPVSEPSLSLSPLDSVSEIVNEIRSGKRSVEETVRLSLGRISASDLNAFVSVFGEKALREARELDERLRTDPETRNLPLLGVPVAVKDNLCTAGLPTTAGSAVLQNYIPSYDAACVARLKAAGAIVVGKTNMDEFGMGSTTETSPYLQTTNPFDHESSAGGSSGGSAAAVANGEVPLALGSDTGGSIRQPAAWCGLTGLKPTYGRVSRNGLIAYASSTDCVGPIGRTVRDVASCLSVIAGNDPKDSSSLSAPPPDFLKILDDFEKSREWKFGTPLKGLRIGIIAEAMDPVKVPIQPTVEEAVSSALTILKALGATPVKISLPNLSGVCGSYYVTALAEASSNLARYDGMRYGRRETAEMMRTSVGKTRETGLGAEVKKRILIGSFALSAGYSDKYYQTAERVRGVLSEEFRKAFEKADVLICPSAPSTAYPLGLAGQDSIRMYSDDLFFVPASLAGLPALSVPCGLSSNNKPIGLQLIGKPLDEETLLKVGLSFEDAAKWPDQLKSQLESVKRRRASEEDGSKNEEWPEFVSPDKYVAPEGLIEFD</sequence>
<dbReference type="NCBIfam" id="TIGR00132">
    <property type="entry name" value="gatA"/>
    <property type="match status" value="1"/>
</dbReference>
<evidence type="ECO:0000256" key="3">
    <source>
        <dbReference type="ARBA" id="ARBA00022741"/>
    </source>
</evidence>
<feature type="compositionally biased region" description="Polar residues" evidence="8">
    <location>
        <begin position="202"/>
        <end position="216"/>
    </location>
</feature>
<keyword evidence="4 7" id="KW-0067">ATP-binding</keyword>
<dbReference type="GO" id="GO:0032543">
    <property type="term" value="P:mitochondrial translation"/>
    <property type="evidence" value="ECO:0007669"/>
    <property type="project" value="UniProtKB-UniRule"/>
</dbReference>